<protein>
    <recommendedName>
        <fullName evidence="4">SH3 domain-containing protein</fullName>
    </recommendedName>
</protein>
<accession>A0A372L7P2</accession>
<sequence>MKRITQLLVSSFLTILLVLPTVTHADIKVTIPTTGESARPPKDDRITSFKGIKGNYSLEYYQDVLLRKSASSKSKVVAKVKQKTYIPIVSASKDWFKVKMSKGYAYLHHKNATAHPIVKLRKTYNKEYSLEGTYGIDKGLEYGAVKIRLKGKIKYLYGWDNKDKTFLGHLGKGPYSTAVIETLKAGRIPLTEAQIKKGLSQVWKTRSEYNIKGVTFFCTGTGQTVVQWK</sequence>
<dbReference type="RefSeq" id="WP_117324410.1">
    <property type="nucleotide sequence ID" value="NZ_QVTD01000022.1"/>
</dbReference>
<evidence type="ECO:0000313" key="3">
    <source>
        <dbReference type="Proteomes" id="UP000262939"/>
    </source>
</evidence>
<evidence type="ECO:0000313" key="2">
    <source>
        <dbReference type="EMBL" id="RFU60773.1"/>
    </source>
</evidence>
<name>A0A372L7P2_9BACI</name>
<evidence type="ECO:0008006" key="4">
    <source>
        <dbReference type="Google" id="ProtNLM"/>
    </source>
</evidence>
<dbReference type="Proteomes" id="UP000262939">
    <property type="component" value="Unassembled WGS sequence"/>
</dbReference>
<dbReference type="AlphaFoldDB" id="A0A372L7P2"/>
<gene>
    <name evidence="2" type="ORF">D0466_20700</name>
</gene>
<proteinExistence type="predicted"/>
<dbReference type="EMBL" id="QVTD01000022">
    <property type="protein sequence ID" value="RFU60773.1"/>
    <property type="molecule type" value="Genomic_DNA"/>
</dbReference>
<keyword evidence="1" id="KW-0732">Signal</keyword>
<feature type="chain" id="PRO_5016960236" description="SH3 domain-containing protein" evidence="1">
    <location>
        <begin position="26"/>
        <end position="229"/>
    </location>
</feature>
<dbReference type="Gene3D" id="2.30.30.40">
    <property type="entry name" value="SH3 Domains"/>
    <property type="match status" value="1"/>
</dbReference>
<organism evidence="2 3">
    <name type="scientific">Peribacillus glennii</name>
    <dbReference type="NCBI Taxonomy" id="2303991"/>
    <lineage>
        <taxon>Bacteria</taxon>
        <taxon>Bacillati</taxon>
        <taxon>Bacillota</taxon>
        <taxon>Bacilli</taxon>
        <taxon>Bacillales</taxon>
        <taxon>Bacillaceae</taxon>
        <taxon>Peribacillus</taxon>
    </lineage>
</organism>
<keyword evidence="3" id="KW-1185">Reference proteome</keyword>
<evidence type="ECO:0000256" key="1">
    <source>
        <dbReference type="SAM" id="SignalP"/>
    </source>
</evidence>
<comment type="caution">
    <text evidence="2">The sequence shown here is derived from an EMBL/GenBank/DDBJ whole genome shotgun (WGS) entry which is preliminary data.</text>
</comment>
<feature type="signal peptide" evidence="1">
    <location>
        <begin position="1"/>
        <end position="25"/>
    </location>
</feature>
<reference evidence="2 3" key="1">
    <citation type="submission" date="2018-08" db="EMBL/GenBank/DDBJ databases">
        <title>Bacillus chawlae sp. nov., Bacillus glennii sp. nov., and Bacillus saganii sp. nov. Isolated from the Vehicle Assembly Building at Kennedy Space Center where the Viking Spacecraft were Assembled.</title>
        <authorList>
            <person name="Seuylemezian A."/>
            <person name="Vaishampayan P."/>
        </authorList>
    </citation>
    <scope>NUCLEOTIDE SEQUENCE [LARGE SCALE GENOMIC DNA]</scope>
    <source>
        <strain evidence="2 3">V44-8</strain>
    </source>
</reference>